<sequence>MPDLNPAASTFAHKLRVRVCGICIQDHNLLLVRHAKTLANDVFWAPPGGGLQYGESMQQCLIREFKEETGLDVEVSRFLFVNEFVYEPLHAIEFFFEVQVLNGELQKGTDPELDEQSQLIEEVAWMSMKEIQSIPIPDRHRVLQYLISLDDLMGMPHNFMP</sequence>
<dbReference type="SUPFAM" id="SSF55811">
    <property type="entry name" value="Nudix"/>
    <property type="match status" value="1"/>
</dbReference>
<dbReference type="PRINTS" id="PR00502">
    <property type="entry name" value="NUDIXFAMILY"/>
</dbReference>
<dbReference type="Pfam" id="PF00293">
    <property type="entry name" value="NUDIX"/>
    <property type="match status" value="1"/>
</dbReference>
<dbReference type="InterPro" id="IPR000086">
    <property type="entry name" value="NUDIX_hydrolase_dom"/>
</dbReference>
<reference evidence="6" key="1">
    <citation type="submission" date="2018-08" db="EMBL/GenBank/DDBJ databases">
        <title>Mucilaginibacter sp. MYSH2.</title>
        <authorList>
            <person name="Seo T."/>
        </authorList>
    </citation>
    <scope>NUCLEOTIDE SEQUENCE [LARGE SCALE GENOMIC DNA]</scope>
    <source>
        <strain evidence="6">KIRAN</strain>
    </source>
</reference>
<evidence type="ECO:0000256" key="3">
    <source>
        <dbReference type="RuleBase" id="RU003476"/>
    </source>
</evidence>
<gene>
    <name evidence="5" type="ORF">D1627_07180</name>
</gene>
<organism evidence="5 6">
    <name type="scientific">Pontibacter oryzae</name>
    <dbReference type="NCBI Taxonomy" id="2304593"/>
    <lineage>
        <taxon>Bacteria</taxon>
        <taxon>Pseudomonadati</taxon>
        <taxon>Bacteroidota</taxon>
        <taxon>Cytophagia</taxon>
        <taxon>Cytophagales</taxon>
        <taxon>Hymenobacteraceae</taxon>
        <taxon>Pontibacter</taxon>
    </lineage>
</organism>
<dbReference type="AlphaFoldDB" id="A0A399SFK5"/>
<evidence type="ECO:0000259" key="4">
    <source>
        <dbReference type="PROSITE" id="PS51462"/>
    </source>
</evidence>
<evidence type="ECO:0000256" key="2">
    <source>
        <dbReference type="ARBA" id="ARBA00022801"/>
    </source>
</evidence>
<dbReference type="InterPro" id="IPR015797">
    <property type="entry name" value="NUDIX_hydrolase-like_dom_sf"/>
</dbReference>
<dbReference type="InterPro" id="IPR020476">
    <property type="entry name" value="Nudix_hydrolase"/>
</dbReference>
<name>A0A399SFK5_9BACT</name>
<proteinExistence type="inferred from homology"/>
<dbReference type="OrthoDB" id="9810648at2"/>
<dbReference type="EMBL" id="QWGE01000002">
    <property type="protein sequence ID" value="RIJ41794.1"/>
    <property type="molecule type" value="Genomic_DNA"/>
</dbReference>
<dbReference type="CDD" id="cd18880">
    <property type="entry name" value="NUDIX_ADPRase"/>
    <property type="match status" value="1"/>
</dbReference>
<dbReference type="RefSeq" id="WP_119431540.1">
    <property type="nucleotide sequence ID" value="NZ_QWGE01000002.1"/>
</dbReference>
<comment type="similarity">
    <text evidence="3">Belongs to the Nudix hydrolase family.</text>
</comment>
<evidence type="ECO:0000313" key="6">
    <source>
        <dbReference type="Proteomes" id="UP000266005"/>
    </source>
</evidence>
<accession>A0A399SFK5</accession>
<evidence type="ECO:0000256" key="1">
    <source>
        <dbReference type="ARBA" id="ARBA00001946"/>
    </source>
</evidence>
<comment type="cofactor">
    <cofactor evidence="1">
        <name>Mg(2+)</name>
        <dbReference type="ChEBI" id="CHEBI:18420"/>
    </cofactor>
</comment>
<feature type="domain" description="Nudix hydrolase" evidence="4">
    <location>
        <begin position="14"/>
        <end position="150"/>
    </location>
</feature>
<keyword evidence="2 3" id="KW-0378">Hydrolase</keyword>
<dbReference type="Gene3D" id="3.90.79.10">
    <property type="entry name" value="Nucleoside Triphosphate Pyrophosphohydrolase"/>
    <property type="match status" value="1"/>
</dbReference>
<dbReference type="PROSITE" id="PS51462">
    <property type="entry name" value="NUDIX"/>
    <property type="match status" value="1"/>
</dbReference>
<dbReference type="GO" id="GO:0016787">
    <property type="term" value="F:hydrolase activity"/>
    <property type="evidence" value="ECO:0007669"/>
    <property type="project" value="UniProtKB-KW"/>
</dbReference>
<keyword evidence="6" id="KW-1185">Reference proteome</keyword>
<dbReference type="InterPro" id="IPR020084">
    <property type="entry name" value="NUDIX_hydrolase_CS"/>
</dbReference>
<protein>
    <submittedName>
        <fullName evidence="5">NUDIX hydrolase</fullName>
    </submittedName>
</protein>
<dbReference type="Proteomes" id="UP000266005">
    <property type="component" value="Unassembled WGS sequence"/>
</dbReference>
<evidence type="ECO:0000313" key="5">
    <source>
        <dbReference type="EMBL" id="RIJ41794.1"/>
    </source>
</evidence>
<dbReference type="PANTHER" id="PTHR43046:SF14">
    <property type="entry name" value="MUTT_NUDIX FAMILY PROTEIN"/>
    <property type="match status" value="1"/>
</dbReference>
<dbReference type="PANTHER" id="PTHR43046">
    <property type="entry name" value="GDP-MANNOSE MANNOSYL HYDROLASE"/>
    <property type="match status" value="1"/>
</dbReference>
<comment type="caution">
    <text evidence="5">The sequence shown here is derived from an EMBL/GenBank/DDBJ whole genome shotgun (WGS) entry which is preliminary data.</text>
</comment>
<dbReference type="PROSITE" id="PS00893">
    <property type="entry name" value="NUDIX_BOX"/>
    <property type="match status" value="1"/>
</dbReference>